<dbReference type="RefSeq" id="WP_303738884.1">
    <property type="nucleotide sequence ID" value="NZ_SUTK01000017.1"/>
</dbReference>
<accession>A0A8T3V674</accession>
<keyword evidence="1" id="KW-1133">Transmembrane helix</keyword>
<dbReference type="AlphaFoldDB" id="A0A8T3V674"/>
<feature type="transmembrane region" description="Helical" evidence="1">
    <location>
        <begin position="6"/>
        <end position="24"/>
    </location>
</feature>
<reference evidence="2" key="1">
    <citation type="submission" date="2019-04" db="EMBL/GenBank/DDBJ databases">
        <title>Evolution of Biomass-Degrading Anaerobic Consortia Revealed by Metagenomics.</title>
        <authorList>
            <person name="Peng X."/>
        </authorList>
    </citation>
    <scope>NUCLEOTIDE SEQUENCE</scope>
    <source>
        <strain evidence="2">SIG18</strain>
    </source>
</reference>
<evidence type="ECO:0000313" key="3">
    <source>
        <dbReference type="Proteomes" id="UP000783037"/>
    </source>
</evidence>
<protein>
    <submittedName>
        <fullName evidence="2">Uncharacterized protein</fullName>
    </submittedName>
</protein>
<sequence>MDNKFSLIIIIAVILIAVGGYLIFSSSSGSVVEDSSAAPLKTQDFELFEIDTPEGSDFKIKNEMDGMKFYQNNGNHSGNFSGIIINKGLTEFLIGDNSFNLRNSTSEQIYSSQFKNETVYKYVSNHDDVDVILIGNDLNLLKEVSGTIKIKDVSGL</sequence>
<keyword evidence="1" id="KW-0472">Membrane</keyword>
<dbReference type="EMBL" id="SUTK01000017">
    <property type="protein sequence ID" value="MBE6501781.1"/>
    <property type="molecule type" value="Genomic_DNA"/>
</dbReference>
<dbReference type="Proteomes" id="UP000783037">
    <property type="component" value="Unassembled WGS sequence"/>
</dbReference>
<name>A0A8T3V674_9EURY</name>
<evidence type="ECO:0000313" key="2">
    <source>
        <dbReference type="EMBL" id="MBE6501781.1"/>
    </source>
</evidence>
<organism evidence="2 3">
    <name type="scientific">Methanobrevibacter thaueri</name>
    <dbReference type="NCBI Taxonomy" id="190975"/>
    <lineage>
        <taxon>Archaea</taxon>
        <taxon>Methanobacteriati</taxon>
        <taxon>Methanobacteriota</taxon>
        <taxon>Methanomada group</taxon>
        <taxon>Methanobacteria</taxon>
        <taxon>Methanobacteriales</taxon>
        <taxon>Methanobacteriaceae</taxon>
        <taxon>Methanobrevibacter</taxon>
    </lineage>
</organism>
<proteinExistence type="predicted"/>
<comment type="caution">
    <text evidence="2">The sequence shown here is derived from an EMBL/GenBank/DDBJ whole genome shotgun (WGS) entry which is preliminary data.</text>
</comment>
<evidence type="ECO:0000256" key="1">
    <source>
        <dbReference type="SAM" id="Phobius"/>
    </source>
</evidence>
<gene>
    <name evidence="2" type="ORF">E7Z79_05005</name>
</gene>
<keyword evidence="1" id="KW-0812">Transmembrane</keyword>